<evidence type="ECO:0000256" key="10">
    <source>
        <dbReference type="ARBA" id="ARBA00022786"/>
    </source>
</evidence>
<keyword evidence="13 15" id="KW-0472">Membrane</keyword>
<evidence type="ECO:0000259" key="16">
    <source>
        <dbReference type="Pfam" id="PF12483"/>
    </source>
</evidence>
<organism evidence="17 18">
    <name type="scientific">Lujinxingia vulgaris</name>
    <dbReference type="NCBI Taxonomy" id="2600176"/>
    <lineage>
        <taxon>Bacteria</taxon>
        <taxon>Deltaproteobacteria</taxon>
        <taxon>Bradymonadales</taxon>
        <taxon>Lujinxingiaceae</taxon>
        <taxon>Lujinxingia</taxon>
    </lineage>
</organism>
<accession>A0A5C6XKG3</accession>
<dbReference type="Proteomes" id="UP000321412">
    <property type="component" value="Unassembled WGS sequence"/>
</dbReference>
<gene>
    <name evidence="17" type="ORF">FRC98_03325</name>
</gene>
<keyword evidence="9" id="KW-0863">Zinc-finger</keyword>
<feature type="domain" description="E3 Ubiquitin ligase MUL1-like" evidence="16">
    <location>
        <begin position="117"/>
        <end position="258"/>
    </location>
</feature>
<dbReference type="InterPro" id="IPR007156">
    <property type="entry name" value="MamQ_LemA"/>
</dbReference>
<dbReference type="InterPro" id="IPR023353">
    <property type="entry name" value="LemA-like_dom_sf"/>
</dbReference>
<feature type="transmembrane region" description="Helical" evidence="15">
    <location>
        <begin position="29"/>
        <end position="47"/>
    </location>
</feature>
<dbReference type="GO" id="GO:0016020">
    <property type="term" value="C:membrane"/>
    <property type="evidence" value="ECO:0007669"/>
    <property type="project" value="UniProtKB-SubCell"/>
</dbReference>
<dbReference type="GO" id="GO:0061630">
    <property type="term" value="F:ubiquitin protein ligase activity"/>
    <property type="evidence" value="ECO:0007669"/>
    <property type="project" value="UniProtKB-EC"/>
</dbReference>
<comment type="subcellular location">
    <subcellularLocation>
        <location evidence="2">Membrane</location>
        <topology evidence="2">Multi-pass membrane protein</topology>
    </subcellularLocation>
    <subcellularLocation>
        <location evidence="3">Membrane</location>
        <topology evidence="3">Single-pass membrane protein</topology>
    </subcellularLocation>
</comment>
<keyword evidence="6" id="KW-0808">Transferase</keyword>
<keyword evidence="11" id="KW-0862">Zinc</keyword>
<evidence type="ECO:0000256" key="13">
    <source>
        <dbReference type="ARBA" id="ARBA00023136"/>
    </source>
</evidence>
<dbReference type="GO" id="GO:0008270">
    <property type="term" value="F:zinc ion binding"/>
    <property type="evidence" value="ECO:0007669"/>
    <property type="project" value="UniProtKB-KW"/>
</dbReference>
<feature type="region of interest" description="Disordered" evidence="14">
    <location>
        <begin position="360"/>
        <end position="381"/>
    </location>
</feature>
<dbReference type="GO" id="GO:0016567">
    <property type="term" value="P:protein ubiquitination"/>
    <property type="evidence" value="ECO:0007669"/>
    <property type="project" value="InterPro"/>
</dbReference>
<evidence type="ECO:0000256" key="7">
    <source>
        <dbReference type="ARBA" id="ARBA00022692"/>
    </source>
</evidence>
<proteinExistence type="inferred from homology"/>
<dbReference type="PANTHER" id="PTHR34478">
    <property type="entry name" value="PROTEIN LEMA"/>
    <property type="match status" value="1"/>
</dbReference>
<keyword evidence="7 15" id="KW-0812">Transmembrane</keyword>
<dbReference type="SUPFAM" id="SSF140478">
    <property type="entry name" value="LemA-like"/>
    <property type="match status" value="1"/>
</dbReference>
<dbReference type="Pfam" id="PF12483">
    <property type="entry name" value="GIDE"/>
    <property type="match status" value="1"/>
</dbReference>
<evidence type="ECO:0000256" key="12">
    <source>
        <dbReference type="ARBA" id="ARBA00022989"/>
    </source>
</evidence>
<evidence type="ECO:0000256" key="6">
    <source>
        <dbReference type="ARBA" id="ARBA00022679"/>
    </source>
</evidence>
<dbReference type="Gene3D" id="1.20.1440.20">
    <property type="entry name" value="LemA-like domain"/>
    <property type="match status" value="1"/>
</dbReference>
<feature type="transmembrane region" description="Helical" evidence="15">
    <location>
        <begin position="287"/>
        <end position="312"/>
    </location>
</feature>
<dbReference type="EC" id="2.3.2.27" evidence="5"/>
<keyword evidence="8" id="KW-0479">Metal-binding</keyword>
<protein>
    <recommendedName>
        <fullName evidence="5">RING-type E3 ubiquitin transferase</fullName>
        <ecNumber evidence="5">2.3.2.27</ecNumber>
    </recommendedName>
</protein>
<dbReference type="Pfam" id="PF04011">
    <property type="entry name" value="LemA"/>
    <property type="match status" value="1"/>
</dbReference>
<sequence>MDVSLIRNVTLIDDVWQGVQLASASPADIGLFMGVGLMLFLAYRALARKRLIEDLPRSTCGGLTVGMCRVRGKAGAERDHELLKAPGSDTQVVYWSERVEEQVAIVEDAPPTRRRRRHNRVRYEWQEVSHRTSRATFWLLDETGRVEVDPRGAHMDTRVDFQEVFEVGYPGARRRSRARRRGGRTGLRRREVRVIYPGEEVSIIGPARLVDTGDRLRIGPGDWQAPDYVITTRGEAKVASAYGRWALFLVLVALALVGFWWGGRMAAGHLTLLHTWPLIGEDPSARWLLMMLAIACVVVLYLKVMLDGLVALQKRVERAWSMLEVELSRRHHLIATLANLVRGYGAREAELMRQVARMRRNAQPGDGEQPGRSKGHSERDVGVTREVDALAEAYPALRSSEHYGRLMDELRTTEDRVAWARAFYNDSVERFNTRLQRVPDNLVARLLGVRRALYERERRPTSPERGA</sequence>
<evidence type="ECO:0000256" key="11">
    <source>
        <dbReference type="ARBA" id="ARBA00022833"/>
    </source>
</evidence>
<evidence type="ECO:0000256" key="1">
    <source>
        <dbReference type="ARBA" id="ARBA00000900"/>
    </source>
</evidence>
<dbReference type="EMBL" id="VOSM01000001">
    <property type="protein sequence ID" value="TXD39440.1"/>
    <property type="molecule type" value="Genomic_DNA"/>
</dbReference>
<dbReference type="PANTHER" id="PTHR34478:SF1">
    <property type="entry name" value="PROTEIN LEMA"/>
    <property type="match status" value="1"/>
</dbReference>
<evidence type="ECO:0000256" key="8">
    <source>
        <dbReference type="ARBA" id="ARBA00022723"/>
    </source>
</evidence>
<feature type="compositionally biased region" description="Basic and acidic residues" evidence="14">
    <location>
        <begin position="369"/>
        <end position="381"/>
    </location>
</feature>
<evidence type="ECO:0000256" key="4">
    <source>
        <dbReference type="ARBA" id="ARBA00008854"/>
    </source>
</evidence>
<feature type="transmembrane region" description="Helical" evidence="15">
    <location>
        <begin position="245"/>
        <end position="267"/>
    </location>
</feature>
<dbReference type="RefSeq" id="WP_146979867.1">
    <property type="nucleotide sequence ID" value="NZ_VOSM01000001.1"/>
</dbReference>
<evidence type="ECO:0000256" key="15">
    <source>
        <dbReference type="SAM" id="Phobius"/>
    </source>
</evidence>
<dbReference type="AlphaFoldDB" id="A0A5C6XKG3"/>
<evidence type="ECO:0000256" key="5">
    <source>
        <dbReference type="ARBA" id="ARBA00012483"/>
    </source>
</evidence>
<dbReference type="OrthoDB" id="5386209at2"/>
<evidence type="ECO:0000313" key="18">
    <source>
        <dbReference type="Proteomes" id="UP000321412"/>
    </source>
</evidence>
<evidence type="ECO:0000313" key="17">
    <source>
        <dbReference type="EMBL" id="TXD39440.1"/>
    </source>
</evidence>
<comment type="caution">
    <text evidence="17">The sequence shown here is derived from an EMBL/GenBank/DDBJ whole genome shotgun (WGS) entry which is preliminary data.</text>
</comment>
<keyword evidence="10" id="KW-0833">Ubl conjugation pathway</keyword>
<keyword evidence="18" id="KW-1185">Reference proteome</keyword>
<comment type="catalytic activity">
    <reaction evidence="1">
        <text>S-ubiquitinyl-[E2 ubiquitin-conjugating enzyme]-L-cysteine + [acceptor protein]-L-lysine = [E2 ubiquitin-conjugating enzyme]-L-cysteine + N(6)-ubiquitinyl-[acceptor protein]-L-lysine.</text>
        <dbReference type="EC" id="2.3.2.27"/>
    </reaction>
</comment>
<dbReference type="InterPro" id="IPR022170">
    <property type="entry name" value="MUL1-like"/>
</dbReference>
<evidence type="ECO:0000256" key="2">
    <source>
        <dbReference type="ARBA" id="ARBA00004141"/>
    </source>
</evidence>
<evidence type="ECO:0000256" key="14">
    <source>
        <dbReference type="SAM" id="MobiDB-lite"/>
    </source>
</evidence>
<reference evidence="17 18" key="1">
    <citation type="submission" date="2019-08" db="EMBL/GenBank/DDBJ databases">
        <title>Bradymonadales sp. TMQ4.</title>
        <authorList>
            <person name="Liang Q."/>
        </authorList>
    </citation>
    <scope>NUCLEOTIDE SEQUENCE [LARGE SCALE GENOMIC DNA]</scope>
    <source>
        <strain evidence="17 18">TMQ4</strain>
    </source>
</reference>
<evidence type="ECO:0000256" key="9">
    <source>
        <dbReference type="ARBA" id="ARBA00022771"/>
    </source>
</evidence>
<keyword evidence="12 15" id="KW-1133">Transmembrane helix</keyword>
<evidence type="ECO:0000256" key="3">
    <source>
        <dbReference type="ARBA" id="ARBA00004167"/>
    </source>
</evidence>
<name>A0A5C6XKG3_9DELT</name>
<comment type="similarity">
    <text evidence="4">Belongs to the LemA family.</text>
</comment>